<sequence>MCRELHDEIRRDGSLDELVEDRLRCDYVPSAVNWSSGCQAPRVSRVPRGDNFVWISKNKDRNSGPHIPDKQVSQSKAYCPGIVIEVSCKQKRKDLRKLANEYTIGSDSDIQVALGLGNEYNTIKQATLSFWRSTMVMNQAGQNESVAQALVENQDNNGNPSVADAEGLQLCLGDFATGPQAGPESKFWYPISVPISKLSSLFEGTEKIITPVTNSTGAVRTDRPWVRKRDMRSSSDEELSGRDE</sequence>
<proteinExistence type="predicted"/>
<accession>A0A218YU45</accession>
<organism evidence="2 3">
    <name type="scientific">Diplocarpon coronariae</name>
    <dbReference type="NCBI Taxonomy" id="2795749"/>
    <lineage>
        <taxon>Eukaryota</taxon>
        <taxon>Fungi</taxon>
        <taxon>Dikarya</taxon>
        <taxon>Ascomycota</taxon>
        <taxon>Pezizomycotina</taxon>
        <taxon>Leotiomycetes</taxon>
        <taxon>Helotiales</taxon>
        <taxon>Drepanopezizaceae</taxon>
        <taxon>Diplocarpon</taxon>
    </lineage>
</organism>
<dbReference type="EMBL" id="MZNU01000384">
    <property type="protein sequence ID" value="OWO98676.1"/>
    <property type="molecule type" value="Genomic_DNA"/>
</dbReference>
<comment type="caution">
    <text evidence="2">The sequence shown here is derived from an EMBL/GenBank/DDBJ whole genome shotgun (WGS) entry which is preliminary data.</text>
</comment>
<dbReference type="InParanoid" id="A0A218YU45"/>
<dbReference type="OrthoDB" id="3485856at2759"/>
<keyword evidence="3" id="KW-1185">Reference proteome</keyword>
<feature type="region of interest" description="Disordered" evidence="1">
    <location>
        <begin position="213"/>
        <end position="244"/>
    </location>
</feature>
<evidence type="ECO:0000313" key="3">
    <source>
        <dbReference type="Proteomes" id="UP000242519"/>
    </source>
</evidence>
<evidence type="ECO:0000256" key="1">
    <source>
        <dbReference type="SAM" id="MobiDB-lite"/>
    </source>
</evidence>
<evidence type="ECO:0000313" key="2">
    <source>
        <dbReference type="EMBL" id="OWO98676.1"/>
    </source>
</evidence>
<dbReference type="Proteomes" id="UP000242519">
    <property type="component" value="Unassembled WGS sequence"/>
</dbReference>
<protein>
    <submittedName>
        <fullName evidence="2">Uncharacterized protein</fullName>
    </submittedName>
</protein>
<reference evidence="2 3" key="1">
    <citation type="submission" date="2017-04" db="EMBL/GenBank/DDBJ databases">
        <title>Draft genome sequence of Marssonina coronaria NL1: causal agent of apple blotch.</title>
        <authorList>
            <person name="Cheng Q."/>
        </authorList>
    </citation>
    <scope>NUCLEOTIDE SEQUENCE [LARGE SCALE GENOMIC DNA]</scope>
    <source>
        <strain evidence="2 3">NL1</strain>
    </source>
</reference>
<dbReference type="AlphaFoldDB" id="A0A218YU45"/>
<feature type="compositionally biased region" description="Basic and acidic residues" evidence="1">
    <location>
        <begin position="220"/>
        <end position="244"/>
    </location>
</feature>
<dbReference type="STRING" id="503106.A0A218YU45"/>
<gene>
    <name evidence="2" type="ORF">B2J93_5833</name>
</gene>
<name>A0A218YU45_9HELO</name>